<feature type="region of interest" description="Disordered" evidence="1">
    <location>
        <begin position="120"/>
        <end position="145"/>
    </location>
</feature>
<organism evidence="2 3">
    <name type="scientific">Lepidopterella palustris CBS 459.81</name>
    <dbReference type="NCBI Taxonomy" id="1314670"/>
    <lineage>
        <taxon>Eukaryota</taxon>
        <taxon>Fungi</taxon>
        <taxon>Dikarya</taxon>
        <taxon>Ascomycota</taxon>
        <taxon>Pezizomycotina</taxon>
        <taxon>Dothideomycetes</taxon>
        <taxon>Pleosporomycetidae</taxon>
        <taxon>Mytilinidiales</taxon>
        <taxon>Argynnaceae</taxon>
        <taxon>Lepidopterella</taxon>
    </lineage>
</organism>
<evidence type="ECO:0000313" key="2">
    <source>
        <dbReference type="EMBL" id="OCK84690.1"/>
    </source>
</evidence>
<sequence>MGTCEAESRSEDSGTTVPKKRRQRKRKRQLTPAKEGAKRRKFLERNSLAASKCWQKKGKKKGLEAENRLLKLQLGEARDEVNTLKNFIIMHASCNHLTLSSWIENEAMRTAVYPTPALGISNQISPAAEPDTERSRTGVPSTQESVISRRASIAFIEQDSPASSSSASSTTVSLELAEQPSTTICELWSPADSGVEMRLAHDS</sequence>
<dbReference type="InterPro" id="IPR046347">
    <property type="entry name" value="bZIP_sf"/>
</dbReference>
<feature type="compositionally biased region" description="Basic residues" evidence="1">
    <location>
        <begin position="18"/>
        <end position="29"/>
    </location>
</feature>
<feature type="compositionally biased region" description="Basic and acidic residues" evidence="1">
    <location>
        <begin position="1"/>
        <end position="12"/>
    </location>
</feature>
<reference evidence="2 3" key="1">
    <citation type="journal article" date="2016" name="Nat. Commun.">
        <title>Ectomycorrhizal ecology is imprinted in the genome of the dominant symbiotic fungus Cenococcum geophilum.</title>
        <authorList>
            <consortium name="DOE Joint Genome Institute"/>
            <person name="Peter M."/>
            <person name="Kohler A."/>
            <person name="Ohm R.A."/>
            <person name="Kuo A."/>
            <person name="Krutzmann J."/>
            <person name="Morin E."/>
            <person name="Arend M."/>
            <person name="Barry K.W."/>
            <person name="Binder M."/>
            <person name="Choi C."/>
            <person name="Clum A."/>
            <person name="Copeland A."/>
            <person name="Grisel N."/>
            <person name="Haridas S."/>
            <person name="Kipfer T."/>
            <person name="LaButti K."/>
            <person name="Lindquist E."/>
            <person name="Lipzen A."/>
            <person name="Maire R."/>
            <person name="Meier B."/>
            <person name="Mihaltcheva S."/>
            <person name="Molinier V."/>
            <person name="Murat C."/>
            <person name="Poggeler S."/>
            <person name="Quandt C.A."/>
            <person name="Sperisen C."/>
            <person name="Tritt A."/>
            <person name="Tisserant E."/>
            <person name="Crous P.W."/>
            <person name="Henrissat B."/>
            <person name="Nehls U."/>
            <person name="Egli S."/>
            <person name="Spatafora J.W."/>
            <person name="Grigoriev I.V."/>
            <person name="Martin F.M."/>
        </authorList>
    </citation>
    <scope>NUCLEOTIDE SEQUENCE [LARGE SCALE GENOMIC DNA]</scope>
    <source>
        <strain evidence="2 3">CBS 459.81</strain>
    </source>
</reference>
<evidence type="ECO:0000256" key="1">
    <source>
        <dbReference type="SAM" id="MobiDB-lite"/>
    </source>
</evidence>
<accession>A0A8E2EIZ3</accession>
<dbReference type="CDD" id="cd14687">
    <property type="entry name" value="bZIP_ATF2"/>
    <property type="match status" value="1"/>
</dbReference>
<dbReference type="GO" id="GO:0003700">
    <property type="term" value="F:DNA-binding transcription factor activity"/>
    <property type="evidence" value="ECO:0007669"/>
    <property type="project" value="InterPro"/>
</dbReference>
<evidence type="ECO:0000313" key="3">
    <source>
        <dbReference type="Proteomes" id="UP000250266"/>
    </source>
</evidence>
<keyword evidence="3" id="KW-1185">Reference proteome</keyword>
<gene>
    <name evidence="2" type="ORF">K432DRAFT_378342</name>
</gene>
<dbReference type="SUPFAM" id="SSF57959">
    <property type="entry name" value="Leucine zipper domain"/>
    <property type="match status" value="1"/>
</dbReference>
<dbReference type="Proteomes" id="UP000250266">
    <property type="component" value="Unassembled WGS sequence"/>
</dbReference>
<dbReference type="AlphaFoldDB" id="A0A8E2EIZ3"/>
<dbReference type="EMBL" id="KV744832">
    <property type="protein sequence ID" value="OCK84690.1"/>
    <property type="molecule type" value="Genomic_DNA"/>
</dbReference>
<proteinExistence type="predicted"/>
<dbReference type="Gene3D" id="1.20.5.170">
    <property type="match status" value="1"/>
</dbReference>
<evidence type="ECO:0008006" key="4">
    <source>
        <dbReference type="Google" id="ProtNLM"/>
    </source>
</evidence>
<protein>
    <recommendedName>
        <fullName evidence="4">BZIP domain-containing protein</fullName>
    </recommendedName>
</protein>
<feature type="region of interest" description="Disordered" evidence="1">
    <location>
        <begin position="1"/>
        <end position="41"/>
    </location>
</feature>
<dbReference type="OrthoDB" id="295274at2759"/>
<name>A0A8E2EIZ3_9PEZI</name>